<evidence type="ECO:0000313" key="1">
    <source>
        <dbReference type="EMBL" id="KAB1063711.1"/>
    </source>
</evidence>
<proteinExistence type="predicted"/>
<comment type="caution">
    <text evidence="1">The sequence shown here is derived from an EMBL/GenBank/DDBJ whole genome shotgun (WGS) entry which is preliminary data.</text>
</comment>
<dbReference type="PANTHER" id="PTHR11669:SF8">
    <property type="entry name" value="DNA POLYMERASE III SUBUNIT DELTA"/>
    <property type="match status" value="1"/>
</dbReference>
<organism evidence="1 2">
    <name type="scientific">Salibacter halophilus</name>
    <dbReference type="NCBI Taxonomy" id="1803916"/>
    <lineage>
        <taxon>Bacteria</taxon>
        <taxon>Pseudomonadati</taxon>
        <taxon>Bacteroidota</taxon>
        <taxon>Flavobacteriia</taxon>
        <taxon>Flavobacteriales</taxon>
        <taxon>Salibacteraceae</taxon>
        <taxon>Salibacter</taxon>
    </lineage>
</organism>
<gene>
    <name evidence="1" type="ORF">F3059_09080</name>
</gene>
<name>A0A6N6M391_9FLAO</name>
<dbReference type="OrthoDB" id="9811073at2"/>
<dbReference type="InterPro" id="IPR027417">
    <property type="entry name" value="P-loop_NTPase"/>
</dbReference>
<dbReference type="PANTHER" id="PTHR11669">
    <property type="entry name" value="REPLICATION FACTOR C / DNA POLYMERASE III GAMMA-TAU SUBUNIT"/>
    <property type="match status" value="1"/>
</dbReference>
<dbReference type="InterPro" id="IPR050238">
    <property type="entry name" value="DNA_Rep/Repair_Clamp_Loader"/>
</dbReference>
<evidence type="ECO:0000313" key="2">
    <source>
        <dbReference type="Proteomes" id="UP000435357"/>
    </source>
</evidence>
<dbReference type="Gene3D" id="3.40.50.300">
    <property type="entry name" value="P-loop containing nucleotide triphosphate hydrolases"/>
    <property type="match status" value="1"/>
</dbReference>
<keyword evidence="2" id="KW-1185">Reference proteome</keyword>
<dbReference type="SUPFAM" id="SSF52540">
    <property type="entry name" value="P-loop containing nucleoside triphosphate hydrolases"/>
    <property type="match status" value="1"/>
</dbReference>
<sequence>MQYDAIIGQSELKERLQKSVRENRISHAQLFVGPEGSGALPMAVAYACQVLTENSQNPEATRKKCEKLTHPDLHFCFPVNTTKSVKKDPRSSHFLKEWREALLTNPYLNLYQWLNKLGIENKQGIIAVRQAEEIQQDLALKAFEASYKIMILWMPEKLHEKAANKLLKIIEEPPQKTLFILVSENAELLLPTIISRTQITRVPRLSSEELKDALIKRHNMDEASAQSAAFLSEGNYLEALRILNSNKEEMSFKTTFQNWMRSLYTKDIYEVMDFVEQIARVGRERQKHFLTYGLHIFRESLMTNYATKELVRTSGDEANFVEKFSPFIHAGNALSFASEFEEAIYHIERNVNAKIVFTDLSLKSMKLIRVKA</sequence>
<dbReference type="GO" id="GO:0006261">
    <property type="term" value="P:DNA-templated DNA replication"/>
    <property type="evidence" value="ECO:0007669"/>
    <property type="project" value="TreeGrafter"/>
</dbReference>
<dbReference type="Proteomes" id="UP000435357">
    <property type="component" value="Unassembled WGS sequence"/>
</dbReference>
<accession>A0A6N6M391</accession>
<reference evidence="1 2" key="1">
    <citation type="submission" date="2019-09" db="EMBL/GenBank/DDBJ databases">
        <title>Genomes of Cryomorphaceae.</title>
        <authorList>
            <person name="Bowman J.P."/>
        </authorList>
    </citation>
    <scope>NUCLEOTIDE SEQUENCE [LARGE SCALE GENOMIC DNA]</scope>
    <source>
        <strain evidence="1 2">KCTC 52047</strain>
    </source>
</reference>
<dbReference type="AlphaFoldDB" id="A0A6N6M391"/>
<dbReference type="RefSeq" id="WP_151168436.1">
    <property type="nucleotide sequence ID" value="NZ_WACR01000007.1"/>
</dbReference>
<dbReference type="Pfam" id="PF13177">
    <property type="entry name" value="DNA_pol3_delta2"/>
    <property type="match status" value="1"/>
</dbReference>
<protein>
    <submittedName>
        <fullName evidence="1">DNA polymerase III subunit delta</fullName>
    </submittedName>
</protein>
<dbReference type="EMBL" id="WACR01000007">
    <property type="protein sequence ID" value="KAB1063711.1"/>
    <property type="molecule type" value="Genomic_DNA"/>
</dbReference>